<dbReference type="InterPro" id="IPR001896">
    <property type="entry name" value="Plant_vir_prot"/>
</dbReference>
<evidence type="ECO:0000256" key="7">
    <source>
        <dbReference type="ARBA" id="ARBA00022870"/>
    </source>
</evidence>
<proteinExistence type="inferred from homology"/>
<evidence type="ECO:0000256" key="2">
    <source>
        <dbReference type="ARBA" id="ARBA00004625"/>
    </source>
</evidence>
<sequence length="109" mass="12150">MPLIAPPDNTRAFLCLAIGISLSLFIGLYTRNTLPHVGDLHHSLPHGGFYRDGTKTISYLKPNKLNSVEGHRKHFATQPWALVILVGLIIAVTHKWQSPRCSRCVICHT</sequence>
<evidence type="ECO:0000256" key="6">
    <source>
        <dbReference type="ARBA" id="ARBA00022692"/>
    </source>
</evidence>
<comment type="subcellular location">
    <subcellularLocation>
        <location evidence="2">Host endoplasmic reticulum membrane</location>
    </subcellularLocation>
</comment>
<evidence type="ECO:0000256" key="3">
    <source>
        <dbReference type="ARBA" id="ARBA00010321"/>
    </source>
</evidence>
<evidence type="ECO:0000256" key="5">
    <source>
        <dbReference type="ARBA" id="ARBA00022448"/>
    </source>
</evidence>
<comment type="similarity">
    <text evidence="3">Belongs to the Tymovirales TGBp2 protein family.</text>
</comment>
<keyword evidence="9" id="KW-0916">Viral movement protein</keyword>
<name>Q80AZ5_9VIRU</name>
<keyword evidence="8 13" id="KW-1133">Transmembrane helix</keyword>
<accession>Q80AZ5</accession>
<keyword evidence="11" id="KW-1038">Host endoplasmic reticulum</keyword>
<dbReference type="GO" id="GO:0046740">
    <property type="term" value="P:transport of virus in host, cell to cell"/>
    <property type="evidence" value="ECO:0007669"/>
    <property type="project" value="UniProtKB-KW"/>
</dbReference>
<feature type="transmembrane region" description="Helical" evidence="13">
    <location>
        <begin position="12"/>
        <end position="30"/>
    </location>
</feature>
<evidence type="ECO:0000256" key="13">
    <source>
        <dbReference type="SAM" id="Phobius"/>
    </source>
</evidence>
<dbReference type="EMBL" id="AF271218">
    <property type="protein sequence ID" value="AAO33935.1"/>
    <property type="molecule type" value="Genomic_RNA"/>
</dbReference>
<evidence type="ECO:0000256" key="9">
    <source>
        <dbReference type="ARBA" id="ARBA00023031"/>
    </source>
</evidence>
<dbReference type="GO" id="GO:0044167">
    <property type="term" value="C:host cell endoplasmic reticulum membrane"/>
    <property type="evidence" value="ECO:0007669"/>
    <property type="project" value="UniProtKB-SubCell"/>
</dbReference>
<evidence type="ECO:0000256" key="11">
    <source>
        <dbReference type="ARBA" id="ARBA00023184"/>
    </source>
</evidence>
<evidence type="ECO:0000313" key="14">
    <source>
        <dbReference type="EMBL" id="AAO33935.1"/>
    </source>
</evidence>
<evidence type="ECO:0000256" key="10">
    <source>
        <dbReference type="ARBA" id="ARBA00023136"/>
    </source>
</evidence>
<keyword evidence="7" id="KW-1043">Host membrane</keyword>
<feature type="transmembrane region" description="Helical" evidence="13">
    <location>
        <begin position="75"/>
        <end position="93"/>
    </location>
</feature>
<organism evidence="14">
    <name type="scientific">Verbena latent virus</name>
    <dbReference type="NCBI Taxonomy" id="134374"/>
    <lineage>
        <taxon>Viruses</taxon>
        <taxon>Riboviria</taxon>
        <taxon>Orthornavirae</taxon>
        <taxon>Kitrinoviricota</taxon>
        <taxon>Alsuviricetes</taxon>
        <taxon>Tymovirales</taxon>
        <taxon>Betaflexiviridae</taxon>
        <taxon>Quinvirinae</taxon>
        <taxon>Carlavirus</taxon>
        <taxon>Carlavirus latensverbenae</taxon>
    </lineage>
</organism>
<protein>
    <recommendedName>
        <fullName evidence="4">Movement protein TGB2</fullName>
    </recommendedName>
    <alternativeName>
        <fullName evidence="12">Triple gene block 2 protein</fullName>
    </alternativeName>
</protein>
<evidence type="ECO:0000256" key="1">
    <source>
        <dbReference type="ARBA" id="ARBA00002252"/>
    </source>
</evidence>
<dbReference type="Pfam" id="PF01307">
    <property type="entry name" value="Plant_vir_prot"/>
    <property type="match status" value="1"/>
</dbReference>
<evidence type="ECO:0000256" key="12">
    <source>
        <dbReference type="ARBA" id="ARBA00032240"/>
    </source>
</evidence>
<evidence type="ECO:0000256" key="8">
    <source>
        <dbReference type="ARBA" id="ARBA00022989"/>
    </source>
</evidence>
<reference evidence="14" key="1">
    <citation type="journal article" date="2003" name="Arch. Virol.">
        <title>Characterization of a distinct carlavirus isolated from Verbena.</title>
        <authorList>
            <person name="Cohen J."/>
            <person name="Zeidan M."/>
            <person name="Feigelson L."/>
            <person name="Maslenin L."/>
            <person name="Rosner A."/>
            <person name="Gera A."/>
        </authorList>
    </citation>
    <scope>NUCLEOTIDE SEQUENCE</scope>
</reference>
<keyword evidence="5" id="KW-0813">Transport</keyword>
<comment type="function">
    <text evidence="1">Plays a role in viral cell-to-cell propagation, by facilitating genome transport to neighboring plant cells through plasmosdesmata,.</text>
</comment>
<keyword evidence="10 13" id="KW-0472">Membrane</keyword>
<keyword evidence="6 13" id="KW-0812">Transmembrane</keyword>
<evidence type="ECO:0000256" key="4">
    <source>
        <dbReference type="ARBA" id="ARBA00013304"/>
    </source>
</evidence>